<name>A0A074XZ38_AURSE</name>
<organism evidence="1 2">
    <name type="scientific">Aureobasidium subglaciale (strain EXF-2481)</name>
    <name type="common">Aureobasidium pullulans var. subglaciale</name>
    <dbReference type="NCBI Taxonomy" id="1043005"/>
    <lineage>
        <taxon>Eukaryota</taxon>
        <taxon>Fungi</taxon>
        <taxon>Dikarya</taxon>
        <taxon>Ascomycota</taxon>
        <taxon>Pezizomycotina</taxon>
        <taxon>Dothideomycetes</taxon>
        <taxon>Dothideomycetidae</taxon>
        <taxon>Dothideales</taxon>
        <taxon>Saccotheciaceae</taxon>
        <taxon>Aureobasidium</taxon>
    </lineage>
</organism>
<dbReference type="AlphaFoldDB" id="A0A074XZ38"/>
<proteinExistence type="predicted"/>
<keyword evidence="2" id="KW-1185">Reference proteome</keyword>
<dbReference type="InParanoid" id="A0A074XZ38"/>
<sequence length="93" mass="10578">MTTIVTTQPPSCYFIIAARKKALPLLGLIIKLKHFLHSHDALRACNGACQKCPDSLAQPFRRVRHHLSGHISVQKKQAVNSKDIIFQRLDYWS</sequence>
<reference evidence="1 2" key="1">
    <citation type="journal article" date="2014" name="BMC Genomics">
        <title>Genome sequencing of four Aureobasidium pullulans varieties: biotechnological potential, stress tolerance, and description of new species.</title>
        <authorList>
            <person name="Gostin Ar C."/>
            <person name="Ohm R.A."/>
            <person name="Kogej T."/>
            <person name="Sonjak S."/>
            <person name="Turk M."/>
            <person name="Zajc J."/>
            <person name="Zalar P."/>
            <person name="Grube M."/>
            <person name="Sun H."/>
            <person name="Han J."/>
            <person name="Sharma A."/>
            <person name="Chiniquy J."/>
            <person name="Ngan C.Y."/>
            <person name="Lipzen A."/>
            <person name="Barry K."/>
            <person name="Grigoriev I.V."/>
            <person name="Gunde-Cimerman N."/>
        </authorList>
    </citation>
    <scope>NUCLEOTIDE SEQUENCE [LARGE SCALE GENOMIC DNA]</scope>
    <source>
        <strain evidence="1 2">EXF-2481</strain>
    </source>
</reference>
<accession>A0A074XZ38</accession>
<protein>
    <submittedName>
        <fullName evidence="1">Uncharacterized protein</fullName>
    </submittedName>
</protein>
<dbReference type="HOGENOM" id="CLU_2399324_0_0_1"/>
<dbReference type="RefSeq" id="XP_013339152.1">
    <property type="nucleotide sequence ID" value="XM_013483698.1"/>
</dbReference>
<gene>
    <name evidence="1" type="ORF">AUEXF2481DRAFT_44895</name>
</gene>
<dbReference type="EMBL" id="KL584787">
    <property type="protein sequence ID" value="KEQ90700.1"/>
    <property type="molecule type" value="Genomic_DNA"/>
</dbReference>
<evidence type="ECO:0000313" key="1">
    <source>
        <dbReference type="EMBL" id="KEQ90700.1"/>
    </source>
</evidence>
<evidence type="ECO:0000313" key="2">
    <source>
        <dbReference type="Proteomes" id="UP000030641"/>
    </source>
</evidence>
<dbReference type="GeneID" id="25367791"/>
<dbReference type="Proteomes" id="UP000030641">
    <property type="component" value="Unassembled WGS sequence"/>
</dbReference>